<evidence type="ECO:0000256" key="1">
    <source>
        <dbReference type="ARBA" id="ARBA00004651"/>
    </source>
</evidence>
<dbReference type="CDD" id="cd06261">
    <property type="entry name" value="TM_PBP2"/>
    <property type="match status" value="1"/>
</dbReference>
<dbReference type="Proteomes" id="UP000619293">
    <property type="component" value="Unassembled WGS sequence"/>
</dbReference>
<dbReference type="Gene3D" id="1.10.3720.10">
    <property type="entry name" value="MetI-like"/>
    <property type="match status" value="1"/>
</dbReference>
<evidence type="ECO:0000256" key="6">
    <source>
        <dbReference type="ARBA" id="ARBA00023136"/>
    </source>
</evidence>
<evidence type="ECO:0000256" key="5">
    <source>
        <dbReference type="ARBA" id="ARBA00022989"/>
    </source>
</evidence>
<keyword evidence="4 7" id="KW-0812">Transmembrane</keyword>
<evidence type="ECO:0000313" key="9">
    <source>
        <dbReference type="EMBL" id="GIF94287.1"/>
    </source>
</evidence>
<accession>A0A8J3NVT0</accession>
<feature type="transmembrane region" description="Helical" evidence="7">
    <location>
        <begin position="176"/>
        <end position="195"/>
    </location>
</feature>
<name>A0A8J3NVT0_9ACTN</name>
<feature type="transmembrane region" description="Helical" evidence="7">
    <location>
        <begin position="233"/>
        <end position="259"/>
    </location>
</feature>
<keyword evidence="5 7" id="KW-1133">Transmembrane helix</keyword>
<feature type="transmembrane region" description="Helical" evidence="7">
    <location>
        <begin position="279"/>
        <end position="305"/>
    </location>
</feature>
<comment type="similarity">
    <text evidence="7">Belongs to the binding-protein-dependent transport system permease family.</text>
</comment>
<evidence type="ECO:0000256" key="3">
    <source>
        <dbReference type="ARBA" id="ARBA00022475"/>
    </source>
</evidence>
<dbReference type="Pfam" id="PF19300">
    <property type="entry name" value="BPD_transp_1_N"/>
    <property type="match status" value="1"/>
</dbReference>
<evidence type="ECO:0000259" key="8">
    <source>
        <dbReference type="PROSITE" id="PS50928"/>
    </source>
</evidence>
<dbReference type="InterPro" id="IPR035906">
    <property type="entry name" value="MetI-like_sf"/>
</dbReference>
<dbReference type="InterPro" id="IPR000515">
    <property type="entry name" value="MetI-like"/>
</dbReference>
<dbReference type="PANTHER" id="PTHR43163:SF6">
    <property type="entry name" value="DIPEPTIDE TRANSPORT SYSTEM PERMEASE PROTEIN DPPB-RELATED"/>
    <property type="match status" value="1"/>
</dbReference>
<feature type="transmembrane region" description="Helical" evidence="7">
    <location>
        <begin position="102"/>
        <end position="125"/>
    </location>
</feature>
<feature type="transmembrane region" description="Helical" evidence="7">
    <location>
        <begin position="132"/>
        <end position="156"/>
    </location>
</feature>
<dbReference type="AlphaFoldDB" id="A0A8J3NVT0"/>
<keyword evidence="10" id="KW-1185">Reference proteome</keyword>
<dbReference type="PANTHER" id="PTHR43163">
    <property type="entry name" value="DIPEPTIDE TRANSPORT SYSTEM PERMEASE PROTEIN DPPB-RELATED"/>
    <property type="match status" value="1"/>
</dbReference>
<evidence type="ECO:0000313" key="10">
    <source>
        <dbReference type="Proteomes" id="UP000619293"/>
    </source>
</evidence>
<dbReference type="GO" id="GO:0005886">
    <property type="term" value="C:plasma membrane"/>
    <property type="evidence" value="ECO:0007669"/>
    <property type="project" value="UniProtKB-SubCell"/>
</dbReference>
<keyword evidence="3" id="KW-1003">Cell membrane</keyword>
<gene>
    <name evidence="9" type="ORF">Cch02nite_77310</name>
</gene>
<keyword evidence="2 7" id="KW-0813">Transport</keyword>
<evidence type="ECO:0000256" key="7">
    <source>
        <dbReference type="RuleBase" id="RU363032"/>
    </source>
</evidence>
<dbReference type="Pfam" id="PF00528">
    <property type="entry name" value="BPD_transp_1"/>
    <property type="match status" value="1"/>
</dbReference>
<dbReference type="SUPFAM" id="SSF161098">
    <property type="entry name" value="MetI-like"/>
    <property type="match status" value="1"/>
</dbReference>
<comment type="subcellular location">
    <subcellularLocation>
        <location evidence="1 7">Cell membrane</location>
        <topology evidence="1 7">Multi-pass membrane protein</topology>
    </subcellularLocation>
</comment>
<evidence type="ECO:0000256" key="4">
    <source>
        <dbReference type="ARBA" id="ARBA00022692"/>
    </source>
</evidence>
<dbReference type="EMBL" id="BONG01000089">
    <property type="protein sequence ID" value="GIF94287.1"/>
    <property type="molecule type" value="Genomic_DNA"/>
</dbReference>
<sequence length="315" mass="32843">MLRRLLGRLGAAGLLLLLVSFLVFSLVSMAPGSLETTLLGARPASPELIQNIRVQYHLDDPFLLRYLRWLADAAHLDFGRSIVTSESVSDAVSARAVVSAELAVLAFGVAATLGVPAGLAAAAWAGRAADRLITLSAILGMSAPPFAVGTLLIYLFGVRFPVLPVYGAGDGPGDRLLHLILPATALGIGLAALVVRQTRAAALGVLDQDYLTFARARGLSRARIQTTYALRNVALPIVSSLGLVLIVALPGAILVEVVFSLPGVGSLMVESVGAKDIPVVQALAIFSALYVVVVNTGVDLCSLLIDPRLRDGAAR</sequence>
<comment type="caution">
    <text evidence="9">The sequence shown here is derived from an EMBL/GenBank/DDBJ whole genome shotgun (WGS) entry which is preliminary data.</text>
</comment>
<evidence type="ECO:0000256" key="2">
    <source>
        <dbReference type="ARBA" id="ARBA00022448"/>
    </source>
</evidence>
<dbReference type="GO" id="GO:0071916">
    <property type="term" value="F:dipeptide transmembrane transporter activity"/>
    <property type="evidence" value="ECO:0007669"/>
    <property type="project" value="TreeGrafter"/>
</dbReference>
<reference evidence="9 10" key="1">
    <citation type="submission" date="2021-01" db="EMBL/GenBank/DDBJ databases">
        <title>Whole genome shotgun sequence of Catellatospora chokoriensis NBRC 107358.</title>
        <authorList>
            <person name="Komaki H."/>
            <person name="Tamura T."/>
        </authorList>
    </citation>
    <scope>NUCLEOTIDE SEQUENCE [LARGE SCALE GENOMIC DNA]</scope>
    <source>
        <strain evidence="9 10">NBRC 107358</strain>
    </source>
</reference>
<keyword evidence="6 7" id="KW-0472">Membrane</keyword>
<feature type="domain" description="ABC transmembrane type-1" evidence="8">
    <location>
        <begin position="96"/>
        <end position="298"/>
    </location>
</feature>
<dbReference type="InterPro" id="IPR045621">
    <property type="entry name" value="BPD_transp_1_N"/>
</dbReference>
<dbReference type="RefSeq" id="WP_191837493.1">
    <property type="nucleotide sequence ID" value="NZ_BAAALB010000001.1"/>
</dbReference>
<proteinExistence type="inferred from homology"/>
<protein>
    <submittedName>
        <fullName evidence="9">ABC transporter permease</fullName>
    </submittedName>
</protein>
<dbReference type="PROSITE" id="PS50928">
    <property type="entry name" value="ABC_TM1"/>
    <property type="match status" value="1"/>
</dbReference>
<organism evidence="9 10">
    <name type="scientific">Catellatospora chokoriensis</name>
    <dbReference type="NCBI Taxonomy" id="310353"/>
    <lineage>
        <taxon>Bacteria</taxon>
        <taxon>Bacillati</taxon>
        <taxon>Actinomycetota</taxon>
        <taxon>Actinomycetes</taxon>
        <taxon>Micromonosporales</taxon>
        <taxon>Micromonosporaceae</taxon>
        <taxon>Catellatospora</taxon>
    </lineage>
</organism>